<dbReference type="Proteomes" id="UP000318538">
    <property type="component" value="Chromosome"/>
</dbReference>
<dbReference type="OrthoDB" id="9930826at2"/>
<feature type="region of interest" description="Disordered" evidence="1">
    <location>
        <begin position="1"/>
        <end position="120"/>
    </location>
</feature>
<feature type="compositionally biased region" description="Low complexity" evidence="1">
    <location>
        <begin position="309"/>
        <end position="333"/>
    </location>
</feature>
<feature type="compositionally biased region" description="Polar residues" evidence="1">
    <location>
        <begin position="87"/>
        <end position="96"/>
    </location>
</feature>
<feature type="region of interest" description="Disordered" evidence="1">
    <location>
        <begin position="194"/>
        <end position="237"/>
    </location>
</feature>
<dbReference type="KEGG" id="rlc:K227x_10710"/>
<dbReference type="EMBL" id="CP036525">
    <property type="protein sequence ID" value="QDT02693.1"/>
    <property type="molecule type" value="Genomic_DNA"/>
</dbReference>
<feature type="compositionally biased region" description="Low complexity" evidence="1">
    <location>
        <begin position="97"/>
        <end position="115"/>
    </location>
</feature>
<evidence type="ECO:0000313" key="2">
    <source>
        <dbReference type="EMBL" id="QDT02693.1"/>
    </source>
</evidence>
<dbReference type="RefSeq" id="WP_145168472.1">
    <property type="nucleotide sequence ID" value="NZ_CP036525.1"/>
</dbReference>
<dbReference type="AlphaFoldDB" id="A0A517N6D4"/>
<reference evidence="2 3" key="1">
    <citation type="submission" date="2019-02" db="EMBL/GenBank/DDBJ databases">
        <title>Deep-cultivation of Planctomycetes and their phenomic and genomic characterization uncovers novel biology.</title>
        <authorList>
            <person name="Wiegand S."/>
            <person name="Jogler M."/>
            <person name="Boedeker C."/>
            <person name="Pinto D."/>
            <person name="Vollmers J."/>
            <person name="Rivas-Marin E."/>
            <person name="Kohn T."/>
            <person name="Peeters S.H."/>
            <person name="Heuer A."/>
            <person name="Rast P."/>
            <person name="Oberbeckmann S."/>
            <person name="Bunk B."/>
            <person name="Jeske O."/>
            <person name="Meyerdierks A."/>
            <person name="Storesund J.E."/>
            <person name="Kallscheuer N."/>
            <person name="Luecker S."/>
            <person name="Lage O.M."/>
            <person name="Pohl T."/>
            <person name="Merkel B.J."/>
            <person name="Hornburger P."/>
            <person name="Mueller R.-W."/>
            <person name="Bruemmer F."/>
            <person name="Labrenz M."/>
            <person name="Spormann A.M."/>
            <person name="Op den Camp H."/>
            <person name="Overmann J."/>
            <person name="Amann R."/>
            <person name="Jetten M.S.M."/>
            <person name="Mascher T."/>
            <person name="Medema M.H."/>
            <person name="Devos D.P."/>
            <person name="Kaster A.-K."/>
            <person name="Ovreas L."/>
            <person name="Rohde M."/>
            <person name="Galperin M.Y."/>
            <person name="Jogler C."/>
        </authorList>
    </citation>
    <scope>NUCLEOTIDE SEQUENCE [LARGE SCALE GENOMIC DNA]</scope>
    <source>
        <strain evidence="2 3">K22_7</strain>
    </source>
</reference>
<feature type="compositionally biased region" description="Low complexity" evidence="1">
    <location>
        <begin position="408"/>
        <end position="421"/>
    </location>
</feature>
<protein>
    <submittedName>
        <fullName evidence="2">Uncharacterized protein</fullName>
    </submittedName>
</protein>
<proteinExistence type="predicted"/>
<keyword evidence="3" id="KW-1185">Reference proteome</keyword>
<feature type="compositionally biased region" description="Basic and acidic residues" evidence="1">
    <location>
        <begin position="7"/>
        <end position="21"/>
    </location>
</feature>
<gene>
    <name evidence="2" type="ORF">K227x_10710</name>
</gene>
<feature type="compositionally biased region" description="Polar residues" evidence="1">
    <location>
        <begin position="194"/>
        <end position="213"/>
    </location>
</feature>
<evidence type="ECO:0000256" key="1">
    <source>
        <dbReference type="SAM" id="MobiDB-lite"/>
    </source>
</evidence>
<sequence length="459" mass="46204">MTVSPKRPLDGNRQSKTDRNQEATGFASDASALPPVLFKLPNVASETKPAVSAQPNNQSPSMPLPGSTGVQSTPLGASDAVAGAVPPSNNVPPNGTSVSSAPVNSAPANAGAPANRQFAPRDPMAGIQVTAPDPAPVRQAAIAPAPQIAAQQTAAQQATAQQATAQAIAARPAPAPYGAGQHVAGHQDVAYPTAGQSEIGQPSATAPASDSGPNNPPHDAPGAEPQRRAFAGRSSADMDVRPAGRTWAEAVMAHRAVLSLLAVVIAVALWTSRGTSDSTDVDSMAEVDEAFEIETGDLATSFPSADSFATSSAAAGSSAGLPRAANSSSAAIDDSSEEHASVALNAPEPTTADADTVSRSISDRDRADATPSFGQSSVPASTVSSRTPSGLPSLEDLVSGPDGTDWETPASTAAPTNAAPPVRQGEAEFTGPEPSRTPAPVQDWLKYLPQTAPPVSSVE</sequence>
<feature type="region of interest" description="Disordered" evidence="1">
    <location>
        <begin position="309"/>
        <end position="459"/>
    </location>
</feature>
<name>A0A517N6D4_9BACT</name>
<accession>A0A517N6D4</accession>
<feature type="compositionally biased region" description="Polar residues" evidence="1">
    <location>
        <begin position="372"/>
        <end position="390"/>
    </location>
</feature>
<organism evidence="2 3">
    <name type="scientific">Rubripirellula lacrimiformis</name>
    <dbReference type="NCBI Taxonomy" id="1930273"/>
    <lineage>
        <taxon>Bacteria</taxon>
        <taxon>Pseudomonadati</taxon>
        <taxon>Planctomycetota</taxon>
        <taxon>Planctomycetia</taxon>
        <taxon>Pirellulales</taxon>
        <taxon>Pirellulaceae</taxon>
        <taxon>Rubripirellula</taxon>
    </lineage>
</organism>
<evidence type="ECO:0000313" key="3">
    <source>
        <dbReference type="Proteomes" id="UP000318538"/>
    </source>
</evidence>